<dbReference type="Gene3D" id="3.50.50.60">
    <property type="entry name" value="FAD/NAD(P)-binding domain"/>
    <property type="match status" value="1"/>
</dbReference>
<reference evidence="1" key="1">
    <citation type="submission" date="2020-07" db="EMBL/GenBank/DDBJ databases">
        <authorList>
            <person name="Pettersson B.M.F."/>
            <person name="Behra P.R.K."/>
            <person name="Ramesh M."/>
            <person name="Das S."/>
            <person name="Dasgupta S."/>
            <person name="Kirsebom L.A."/>
        </authorList>
    </citation>
    <scope>NUCLEOTIDE SEQUENCE</scope>
    <source>
        <strain evidence="1">DSM 44615</strain>
    </source>
</reference>
<dbReference type="Pfam" id="PF04820">
    <property type="entry name" value="Trp_halogenase"/>
    <property type="match status" value="1"/>
</dbReference>
<accession>A0A9X3BVF1</accession>
<dbReference type="SUPFAM" id="SSF51905">
    <property type="entry name" value="FAD/NAD(P)-binding domain"/>
    <property type="match status" value="1"/>
</dbReference>
<dbReference type="AlphaFoldDB" id="A0A9X3BVF1"/>
<protein>
    <submittedName>
        <fullName evidence="1">Tryptophan 7-halogenase</fullName>
    </submittedName>
</protein>
<dbReference type="RefSeq" id="WP_264012619.1">
    <property type="nucleotide sequence ID" value="NZ_JACKSJ010000085.1"/>
</dbReference>
<gene>
    <name evidence="1" type="ORF">H7I41_10945</name>
</gene>
<dbReference type="PANTHER" id="PTHR43422:SF3">
    <property type="entry name" value="THIAMINE THIAZOLE SYNTHASE"/>
    <property type="match status" value="1"/>
</dbReference>
<evidence type="ECO:0000313" key="1">
    <source>
        <dbReference type="EMBL" id="MCV7170431.1"/>
    </source>
</evidence>
<comment type="caution">
    <text evidence="1">The sequence shown here is derived from an EMBL/GenBank/DDBJ whole genome shotgun (WGS) entry which is preliminary data.</text>
</comment>
<reference evidence="1" key="2">
    <citation type="journal article" date="2022" name="BMC Genomics">
        <title>Comparative genome analysis of mycobacteria focusing on tRNA and non-coding RNA.</title>
        <authorList>
            <person name="Behra P.R.K."/>
            <person name="Pettersson B.M.F."/>
            <person name="Ramesh M."/>
            <person name="Das S."/>
            <person name="Dasgupta S."/>
            <person name="Kirsebom L.A."/>
        </authorList>
    </citation>
    <scope>NUCLEOTIDE SEQUENCE</scope>
    <source>
        <strain evidence="1">DSM 44615</strain>
    </source>
</reference>
<dbReference type="GO" id="GO:0004497">
    <property type="term" value="F:monooxygenase activity"/>
    <property type="evidence" value="ECO:0007669"/>
    <property type="project" value="InterPro"/>
</dbReference>
<dbReference type="Proteomes" id="UP001140293">
    <property type="component" value="Unassembled WGS sequence"/>
</dbReference>
<dbReference type="InterPro" id="IPR036188">
    <property type="entry name" value="FAD/NAD-bd_sf"/>
</dbReference>
<sequence>MTDQVVVLGGGIAGLLSAAAVAGESDEVTVVERDQLPDSPIGRRGIPQGPHLHSVLARGWQVIEDLLPGYRADLAAAGAVMLDDESFGTRVHMQNGPYTFNRTDPISDPAALAVYLATRPMVEFQLRRRVAALPNVTVRDGHDICDLVAAQPHRITGVTVRDRRSGAGSTLMADLVVDATGRASRTPLLLENLGYTRPPHRSFTVRGVYYSQQITIPDQDTFPERLILVLPQGSTGRGGLVAGENNTWTLTAAGRAHDGLAAPSSFADMLALAARFVPPHILPALQRARPLTDVAVYRYPGGMWHRYDQQAHHPDGLLVVGDALCCLDPIFGQGITLAALHAAALRTELRGGTSVRPERFHRSLASVIAPVWAANQPAGRTPARSARLGMQRRVIEWSRRKILESADDIVVTERLYRVGNMIDPPQRLLEPALLARVAAHHTRRPWIRLRRGGSFA</sequence>
<evidence type="ECO:0000313" key="2">
    <source>
        <dbReference type="Proteomes" id="UP001140293"/>
    </source>
</evidence>
<keyword evidence="2" id="KW-1185">Reference proteome</keyword>
<name>A0A9X3BVF1_9MYCO</name>
<organism evidence="1 2">
    <name type="scientific">[Mycobacterium] manitobense</name>
    <dbReference type="NCBI Taxonomy" id="190147"/>
    <lineage>
        <taxon>Bacteria</taxon>
        <taxon>Bacillati</taxon>
        <taxon>Actinomycetota</taxon>
        <taxon>Actinomycetes</taxon>
        <taxon>Mycobacteriales</taxon>
        <taxon>Mycobacteriaceae</taxon>
        <taxon>Mycolicibacterium</taxon>
    </lineage>
</organism>
<dbReference type="EMBL" id="JACKSJ010000085">
    <property type="protein sequence ID" value="MCV7170431.1"/>
    <property type="molecule type" value="Genomic_DNA"/>
</dbReference>
<dbReference type="InterPro" id="IPR006905">
    <property type="entry name" value="Flavin_halogenase"/>
</dbReference>
<dbReference type="PANTHER" id="PTHR43422">
    <property type="entry name" value="THIAMINE THIAZOLE SYNTHASE"/>
    <property type="match status" value="1"/>
</dbReference>
<proteinExistence type="predicted"/>